<dbReference type="Gene3D" id="3.30.160.20">
    <property type="match status" value="1"/>
</dbReference>
<dbReference type="CDD" id="cd00048">
    <property type="entry name" value="DSRM_SF"/>
    <property type="match status" value="1"/>
</dbReference>
<evidence type="ECO:0000313" key="4">
    <source>
        <dbReference type="Proteomes" id="UP000076727"/>
    </source>
</evidence>
<feature type="domain" description="DRBM" evidence="2">
    <location>
        <begin position="8"/>
        <end position="77"/>
    </location>
</feature>
<sequence length="78" mass="8551">MSTQTDAGYRQQLNNYFQVNPVIGQPDYECTSTGRSNEAEWTAVVRLKGVEYGRGVATTKGRAMETAAHNALEELGVL</sequence>
<dbReference type="InterPro" id="IPR014720">
    <property type="entry name" value="dsRBD_dom"/>
</dbReference>
<dbReference type="SUPFAM" id="SSF54768">
    <property type="entry name" value="dsRNA-binding domain-like"/>
    <property type="match status" value="1"/>
</dbReference>
<dbReference type="Pfam" id="PF00035">
    <property type="entry name" value="dsrm"/>
    <property type="match status" value="1"/>
</dbReference>
<evidence type="ECO:0000259" key="2">
    <source>
        <dbReference type="PROSITE" id="PS50137"/>
    </source>
</evidence>
<protein>
    <recommendedName>
        <fullName evidence="2">DRBM domain-containing protein</fullName>
    </recommendedName>
</protein>
<dbReference type="EMBL" id="KV429097">
    <property type="protein sequence ID" value="KZT65977.1"/>
    <property type="molecule type" value="Genomic_DNA"/>
</dbReference>
<name>A0A165MQ39_9APHY</name>
<accession>A0A165MQ39</accession>
<evidence type="ECO:0000313" key="3">
    <source>
        <dbReference type="EMBL" id="KZT65977.1"/>
    </source>
</evidence>
<reference evidence="3 4" key="1">
    <citation type="journal article" date="2016" name="Mol. Biol. Evol.">
        <title>Comparative Genomics of Early-Diverging Mushroom-Forming Fungi Provides Insights into the Origins of Lignocellulose Decay Capabilities.</title>
        <authorList>
            <person name="Nagy L.G."/>
            <person name="Riley R."/>
            <person name="Tritt A."/>
            <person name="Adam C."/>
            <person name="Daum C."/>
            <person name="Floudas D."/>
            <person name="Sun H."/>
            <person name="Yadav J.S."/>
            <person name="Pangilinan J."/>
            <person name="Larsson K.H."/>
            <person name="Matsuura K."/>
            <person name="Barry K."/>
            <person name="Labutti K."/>
            <person name="Kuo R."/>
            <person name="Ohm R.A."/>
            <person name="Bhattacharya S.S."/>
            <person name="Shirouzu T."/>
            <person name="Yoshinaga Y."/>
            <person name="Martin F.M."/>
            <person name="Grigoriev I.V."/>
            <person name="Hibbett D.S."/>
        </authorList>
    </citation>
    <scope>NUCLEOTIDE SEQUENCE [LARGE SCALE GENOMIC DNA]</scope>
    <source>
        <strain evidence="3 4">L-15889</strain>
    </source>
</reference>
<dbReference type="SMART" id="SM00358">
    <property type="entry name" value="DSRM"/>
    <property type="match status" value="1"/>
</dbReference>
<keyword evidence="1" id="KW-0694">RNA-binding</keyword>
<keyword evidence="4" id="KW-1185">Reference proteome</keyword>
<proteinExistence type="predicted"/>
<dbReference type="PROSITE" id="PS50137">
    <property type="entry name" value="DS_RBD"/>
    <property type="match status" value="1"/>
</dbReference>
<dbReference type="OrthoDB" id="3246846at2759"/>
<organism evidence="3 4">
    <name type="scientific">Daedalea quercina L-15889</name>
    <dbReference type="NCBI Taxonomy" id="1314783"/>
    <lineage>
        <taxon>Eukaryota</taxon>
        <taxon>Fungi</taxon>
        <taxon>Dikarya</taxon>
        <taxon>Basidiomycota</taxon>
        <taxon>Agaricomycotina</taxon>
        <taxon>Agaricomycetes</taxon>
        <taxon>Polyporales</taxon>
        <taxon>Fomitopsis</taxon>
    </lineage>
</organism>
<gene>
    <name evidence="3" type="ORF">DAEQUDRAFT_492412</name>
</gene>
<dbReference type="GO" id="GO:0003723">
    <property type="term" value="F:RNA binding"/>
    <property type="evidence" value="ECO:0007669"/>
    <property type="project" value="UniProtKB-UniRule"/>
</dbReference>
<dbReference type="Proteomes" id="UP000076727">
    <property type="component" value="Unassembled WGS sequence"/>
</dbReference>
<evidence type="ECO:0000256" key="1">
    <source>
        <dbReference type="PROSITE-ProRule" id="PRU00266"/>
    </source>
</evidence>
<dbReference type="AlphaFoldDB" id="A0A165MQ39"/>